<sequence length="524" mass="56000">MPGPLPPQPQDLPGGPLSRLDNPRDLAGVWAGSRARQADAAQERAAARIGARLQAADDVPAALQAALRDIAALPSGSAASLRAMRIAVLSVLRLPSGQRATWLSCLSEAAQDRFARSADSGRLWRLIDAVAELGRRPAPHAPGFAEFELLLAQAGDLQPRTRRALHLALAEAFRRCALACQPDGGPHQPNALTTPARLLHAADDGAPEGTSARLPAPPPTRSAGRGLLQLPVELQQAVAARLCEADLAALSRSCGALHAVLAPDLERARDAASLARAADLPQALAATLPRMRAIVHPGLLLRSLRSATLATMRLPRTQREPWLRQLSAIAAGKDLADAPRGAVMRFIEAAADLGRRPVPAARACQALNALLNDATRLTRGDTLLLYLAVAEALWAGVLNPPAWPGSGEPAALRLFMRMMSRIDYWAHESSAPVLRVMLLGLRSLSRRQLEMAHVTVRREVQLLGPDLQAIGLECLHQGLLAVMPHTDWRIAETRAMLKGCPAGQVRAAVEAVRAQLDDLHQRNT</sequence>
<evidence type="ECO:0000313" key="2">
    <source>
        <dbReference type="EMBL" id="QHI99300.1"/>
    </source>
</evidence>
<dbReference type="Proteomes" id="UP000464787">
    <property type="component" value="Chromosome"/>
</dbReference>
<keyword evidence="3" id="KW-1185">Reference proteome</keyword>
<organism evidence="2 3">
    <name type="scientific">Xylophilus rhododendri</name>
    <dbReference type="NCBI Taxonomy" id="2697032"/>
    <lineage>
        <taxon>Bacteria</taxon>
        <taxon>Pseudomonadati</taxon>
        <taxon>Pseudomonadota</taxon>
        <taxon>Betaproteobacteria</taxon>
        <taxon>Burkholderiales</taxon>
        <taxon>Xylophilus</taxon>
    </lineage>
</organism>
<proteinExistence type="predicted"/>
<evidence type="ECO:0000313" key="3">
    <source>
        <dbReference type="Proteomes" id="UP000464787"/>
    </source>
</evidence>
<feature type="compositionally biased region" description="Pro residues" evidence="1">
    <location>
        <begin position="1"/>
        <end position="10"/>
    </location>
</feature>
<feature type="region of interest" description="Disordered" evidence="1">
    <location>
        <begin position="1"/>
        <end position="24"/>
    </location>
</feature>
<accession>A0A857J5P9</accession>
<dbReference type="EMBL" id="CP047650">
    <property type="protein sequence ID" value="QHI99300.1"/>
    <property type="molecule type" value="Genomic_DNA"/>
</dbReference>
<protein>
    <recommendedName>
        <fullName evidence="4">F-box domain-containing protein</fullName>
    </recommendedName>
</protein>
<dbReference type="KEGG" id="xyk:GT347_15745"/>
<evidence type="ECO:0000256" key="1">
    <source>
        <dbReference type="SAM" id="MobiDB-lite"/>
    </source>
</evidence>
<feature type="region of interest" description="Disordered" evidence="1">
    <location>
        <begin position="202"/>
        <end position="224"/>
    </location>
</feature>
<name>A0A857J5P9_9BURK</name>
<evidence type="ECO:0008006" key="4">
    <source>
        <dbReference type="Google" id="ProtNLM"/>
    </source>
</evidence>
<dbReference type="AlphaFoldDB" id="A0A857J5P9"/>
<reference evidence="2 3" key="1">
    <citation type="submission" date="2020-01" db="EMBL/GenBank/DDBJ databases">
        <title>Genome sequencing of strain KACC 21265.</title>
        <authorList>
            <person name="Heo J."/>
            <person name="Kim S.-J."/>
            <person name="Kim J.-S."/>
            <person name="Hong S.-B."/>
            <person name="Kwon S.-W."/>
        </authorList>
    </citation>
    <scope>NUCLEOTIDE SEQUENCE [LARGE SCALE GENOMIC DNA]</scope>
    <source>
        <strain evidence="2 3">KACC 21265</strain>
    </source>
</reference>
<gene>
    <name evidence="2" type="ORF">GT347_15745</name>
</gene>